<evidence type="ECO:0000313" key="2">
    <source>
        <dbReference type="Proteomes" id="UP000515163"/>
    </source>
</evidence>
<accession>A0A6P8HJG7</accession>
<name>A0A6P8HJG7_ACTTE</name>
<dbReference type="PANTHER" id="PTHR46984:SF1">
    <property type="entry name" value="LEUCINE-RICH REPEAT-CONTAINING PROTEIN 71"/>
    <property type="match status" value="1"/>
</dbReference>
<dbReference type="KEGG" id="aten:116289933"/>
<reference evidence="3" key="1">
    <citation type="submission" date="2025-08" db="UniProtKB">
        <authorList>
            <consortium name="RefSeq"/>
        </authorList>
    </citation>
    <scope>IDENTIFICATION</scope>
</reference>
<dbReference type="GeneID" id="116289933"/>
<keyword evidence="2" id="KW-1185">Reference proteome</keyword>
<dbReference type="Gene3D" id="3.80.10.10">
    <property type="entry name" value="Ribonuclease Inhibitor"/>
    <property type="match status" value="1"/>
</dbReference>
<gene>
    <name evidence="3" type="primary">LOC116289933</name>
</gene>
<organism evidence="2 3">
    <name type="scientific">Actinia tenebrosa</name>
    <name type="common">Australian red waratah sea anemone</name>
    <dbReference type="NCBI Taxonomy" id="6105"/>
    <lineage>
        <taxon>Eukaryota</taxon>
        <taxon>Metazoa</taxon>
        <taxon>Cnidaria</taxon>
        <taxon>Anthozoa</taxon>
        <taxon>Hexacorallia</taxon>
        <taxon>Actiniaria</taxon>
        <taxon>Actiniidae</taxon>
        <taxon>Actinia</taxon>
    </lineage>
</organism>
<proteinExistence type="predicted"/>
<sequence>MGAKMIGNALTTNKSLVTLNLCFNKITCEGAEKLVKGLRMNRTLLSLNLGSNLISDVGASKIAEVISSFSLSHEEIIARRLLISKKTPEDSISPTRSLNAPTGGSKERPASVRSGGHIGKEEKKSREKDKSKKKDGKKQDEKAKKSASNESVKAQAKGKKPAPQKPDKKGAQQTEQEQPEVVEFPNPLLEMPLKEKNGEIVIPGNRALININLSRNKIGEIGVEAFLIAVQRQIELISIASKPTGLMRLTLTRNVFAPDNGSYQRLMEIMHTRDPYYKPPEPLDDTITTIKEDP</sequence>
<dbReference type="SUPFAM" id="SSF52047">
    <property type="entry name" value="RNI-like"/>
    <property type="match status" value="1"/>
</dbReference>
<dbReference type="InParanoid" id="A0A6P8HJG7"/>
<dbReference type="InterPro" id="IPR032675">
    <property type="entry name" value="LRR_dom_sf"/>
</dbReference>
<evidence type="ECO:0000313" key="3">
    <source>
        <dbReference type="RefSeq" id="XP_031552740.1"/>
    </source>
</evidence>
<feature type="compositionally biased region" description="Polar residues" evidence="1">
    <location>
        <begin position="90"/>
        <end position="102"/>
    </location>
</feature>
<dbReference type="InterPro" id="IPR053040">
    <property type="entry name" value="LRR-containing_protein_71"/>
</dbReference>
<dbReference type="RefSeq" id="XP_031552740.1">
    <property type="nucleotide sequence ID" value="XM_031696880.1"/>
</dbReference>
<dbReference type="OrthoDB" id="120976at2759"/>
<evidence type="ECO:0000256" key="1">
    <source>
        <dbReference type="SAM" id="MobiDB-lite"/>
    </source>
</evidence>
<dbReference type="InterPro" id="IPR001611">
    <property type="entry name" value="Leu-rich_rpt"/>
</dbReference>
<feature type="compositionally biased region" description="Low complexity" evidence="1">
    <location>
        <begin position="171"/>
        <end position="183"/>
    </location>
</feature>
<dbReference type="PANTHER" id="PTHR46984">
    <property type="entry name" value="LEUCINE-RICH REPEAT-CONTAINING PROTEIN 71"/>
    <property type="match status" value="1"/>
</dbReference>
<feature type="compositionally biased region" description="Basic and acidic residues" evidence="1">
    <location>
        <begin position="118"/>
        <end position="144"/>
    </location>
</feature>
<protein>
    <submittedName>
        <fullName evidence="3">Leucine-rich repeat-containing protein 71-like</fullName>
    </submittedName>
</protein>
<dbReference type="SMART" id="SM00368">
    <property type="entry name" value="LRR_RI"/>
    <property type="match status" value="3"/>
</dbReference>
<dbReference type="AlphaFoldDB" id="A0A6P8HJG7"/>
<dbReference type="Proteomes" id="UP000515163">
    <property type="component" value="Unplaced"/>
</dbReference>
<feature type="region of interest" description="Disordered" evidence="1">
    <location>
        <begin position="88"/>
        <end position="184"/>
    </location>
</feature>
<dbReference type="Pfam" id="PF13516">
    <property type="entry name" value="LRR_6"/>
    <property type="match status" value="2"/>
</dbReference>